<dbReference type="Proteomes" id="UP001140510">
    <property type="component" value="Unassembled WGS sequence"/>
</dbReference>
<evidence type="ECO:0000313" key="2">
    <source>
        <dbReference type="EMBL" id="KAJ4408737.1"/>
    </source>
</evidence>
<comment type="caution">
    <text evidence="2">The sequence shown here is derived from an EMBL/GenBank/DDBJ whole genome shotgun (WGS) entry which is preliminary data.</text>
</comment>
<sequence>MAPRSEQNPNADGGFQFIVGGSLKELKSKKNMTVVRKKAMRHYLTHEDGRKKSSGGEQPRQASVDSSGSQRSQEATVALINNDVATNQNDPSFRSRRVQSSTTRPPTLQQAQHASIPESQMSDMETMTRNFEATTLIELPRPSDDDGRPLPYDRRPYPLFVSFGQNVDPFKTMFQSSYPRVSVEQMKFLCARFFGTKAMGRHWIPTVLSAPHTFLSTLCCASAHLDAILDRPTESVETSLLRQEVIHLIGQNMVHPGREIDELNITATIQLIVSEVIGREEISLDINEAGLEQMIKLRGGLAQLKMNGYLASTCSWVLLESAILREQRPKQMFVDYCASRSATAQDKSAVIPESPICRPRNRFVTLKKSRYYQPRTLELIDEIHSMIDLFLQASTPSRRNSRNLLSHYQNITTKYPSVSQIQRPTSEDYKYEAIRIAAILQATAIIKSLPLSKALPHAAEQVLATPFSFERPAQSANSPTTPLSPMNTRSDALTEYAASLAFPPPSSYFDGSRTSISSVTNSHPSVSSSISYPSFSSTGTAHSSVASIAETHHPDELSKSNLRLLSTRSTPEVDNPFAEWTNTPKRNASTDLLERLKAVLNASNMSEAWQDMAGVLLWIGLTFGAASHNVGNKALEKWFSALSMRASSLLGFQYPEPIHATMLRMTQIVDALPEPDSPRTVGPTQAPARQAVGKKRRT</sequence>
<organism evidence="2 3">
    <name type="scientific">Didymella pomorum</name>
    <dbReference type="NCBI Taxonomy" id="749634"/>
    <lineage>
        <taxon>Eukaryota</taxon>
        <taxon>Fungi</taxon>
        <taxon>Dikarya</taxon>
        <taxon>Ascomycota</taxon>
        <taxon>Pezizomycotina</taxon>
        <taxon>Dothideomycetes</taxon>
        <taxon>Pleosporomycetidae</taxon>
        <taxon>Pleosporales</taxon>
        <taxon>Pleosporineae</taxon>
        <taxon>Didymellaceae</taxon>
        <taxon>Didymella</taxon>
    </lineage>
</organism>
<feature type="compositionally biased region" description="Basic residues" evidence="1">
    <location>
        <begin position="28"/>
        <end position="43"/>
    </location>
</feature>
<dbReference type="OrthoDB" id="4159781at2759"/>
<feature type="compositionally biased region" description="Polar residues" evidence="1">
    <location>
        <begin position="60"/>
        <end position="75"/>
    </location>
</feature>
<feature type="region of interest" description="Disordered" evidence="1">
    <location>
        <begin position="28"/>
        <end position="123"/>
    </location>
</feature>
<protein>
    <submittedName>
        <fullName evidence="2">Uncharacterized protein</fullName>
    </submittedName>
</protein>
<evidence type="ECO:0000313" key="3">
    <source>
        <dbReference type="Proteomes" id="UP001140510"/>
    </source>
</evidence>
<dbReference type="EMBL" id="JAPEVA010000014">
    <property type="protein sequence ID" value="KAJ4408737.1"/>
    <property type="molecule type" value="Genomic_DNA"/>
</dbReference>
<name>A0A9W9DAQ5_9PLEO</name>
<accession>A0A9W9DAQ5</accession>
<reference evidence="2" key="1">
    <citation type="submission" date="2022-10" db="EMBL/GenBank/DDBJ databases">
        <title>Tapping the CABI collections for fungal endophytes: first genome assemblies for Collariella, Neodidymelliopsis, Ascochyta clinopodiicola, Didymella pomorum, Didymosphaeria variabile, Neocosmospora piperis and Neocucurbitaria cava.</title>
        <authorList>
            <person name="Hill R."/>
        </authorList>
    </citation>
    <scope>NUCLEOTIDE SEQUENCE</scope>
    <source>
        <strain evidence="2">IMI 355091</strain>
    </source>
</reference>
<keyword evidence="3" id="KW-1185">Reference proteome</keyword>
<dbReference type="PANTHER" id="PTHR37540:SF5">
    <property type="entry name" value="TRANSCRIPTION FACTOR DOMAIN-CONTAINING PROTEIN"/>
    <property type="match status" value="1"/>
</dbReference>
<feature type="compositionally biased region" description="Polar residues" evidence="1">
    <location>
        <begin position="83"/>
        <end position="123"/>
    </location>
</feature>
<evidence type="ECO:0000256" key="1">
    <source>
        <dbReference type="SAM" id="MobiDB-lite"/>
    </source>
</evidence>
<feature type="region of interest" description="Disordered" evidence="1">
    <location>
        <begin position="673"/>
        <end position="698"/>
    </location>
</feature>
<proteinExistence type="predicted"/>
<dbReference type="PANTHER" id="PTHR37540">
    <property type="entry name" value="TRANSCRIPTION FACTOR (ACR-2), PUTATIVE-RELATED-RELATED"/>
    <property type="match status" value="1"/>
</dbReference>
<gene>
    <name evidence="2" type="ORF">N0V91_002993</name>
</gene>
<dbReference type="AlphaFoldDB" id="A0A9W9DAQ5"/>